<dbReference type="InterPro" id="IPR003688">
    <property type="entry name" value="TraG/VirD4"/>
</dbReference>
<evidence type="ECO:0000256" key="5">
    <source>
        <dbReference type="ARBA" id="ARBA00022989"/>
    </source>
</evidence>
<reference evidence="9 11" key="1">
    <citation type="journal article" date="2015" name="Genome Announc.">
        <title>Complete genome sequences for 35 biothreat assay-relevant bacillus species.</title>
        <authorList>
            <person name="Johnson S.L."/>
            <person name="Daligault H.E."/>
            <person name="Davenport K.W."/>
            <person name="Jaissle J."/>
            <person name="Frey K.G."/>
            <person name="Ladner J.T."/>
            <person name="Broomall S.M."/>
            <person name="Bishop-Lilly K.A."/>
            <person name="Bruce D.C."/>
            <person name="Gibbons H.S."/>
            <person name="Coyne S.R."/>
            <person name="Lo C.C."/>
            <person name="Meincke L."/>
            <person name="Munk A.C."/>
            <person name="Koroleva G.I."/>
            <person name="Rosenzweig C.N."/>
            <person name="Palacios G.F."/>
            <person name="Redden C.L."/>
            <person name="Minogue T.D."/>
            <person name="Chain P.S."/>
        </authorList>
    </citation>
    <scope>NUCLEOTIDE SEQUENCE [LARGE SCALE GENOMIC DNA]</scope>
    <source>
        <strain evidence="9 11">HD1011</strain>
        <plasmid evidence="9 11">4</plasmid>
    </source>
</reference>
<dbReference type="PANTHER" id="PTHR37937:SF1">
    <property type="entry name" value="CONJUGATIVE TRANSFER: DNA TRANSPORT"/>
    <property type="match status" value="1"/>
</dbReference>
<evidence type="ECO:0000259" key="8">
    <source>
        <dbReference type="Pfam" id="PF12696"/>
    </source>
</evidence>
<comment type="similarity">
    <text evidence="2">Belongs to the VirD4/TraG family.</text>
</comment>
<evidence type="ECO:0000256" key="2">
    <source>
        <dbReference type="ARBA" id="ARBA00008806"/>
    </source>
</evidence>
<organism evidence="10 12">
    <name type="scientific">Bacillus thuringiensis</name>
    <dbReference type="NCBI Taxonomy" id="1428"/>
    <lineage>
        <taxon>Bacteria</taxon>
        <taxon>Bacillati</taxon>
        <taxon>Bacillota</taxon>
        <taxon>Bacilli</taxon>
        <taxon>Bacillales</taxon>
        <taxon>Bacillaceae</taxon>
        <taxon>Bacillus</taxon>
        <taxon>Bacillus cereus group</taxon>
    </lineage>
</organism>
<keyword evidence="3" id="KW-1003">Cell membrane</keyword>
<geneLocation type="plasmid" evidence="10 12">
    <name>unnamed2</name>
</geneLocation>
<dbReference type="NCBIfam" id="NF045973">
    <property type="entry name" value="conju_CD1115"/>
    <property type="match status" value="1"/>
</dbReference>
<sequence length="877" mass="99961">MRVGIGKLSLKRKKYLHHDYRIDGEDLPQEKNRINKKALAISSVAVLFPIGAINFVAGSYQKIIKELSKTVEKPTVFDVVGSKWENSLSIKSVFLPALPTNMYLFSLLASTLVGFLVYSKVNYRSDENVAYGQKGDSRFTTIEEIKEQYQEIPEKGEVFEGYGGVPVSHYKDKYYIDQDTVNTAILGVSRSGKGEMIIVVMIDNLSRAKNQSSMVVNDPKGELYSASKETLEKRGYDVQVLNIDEPLQGMSYNPLQLVIDAWVNGDDQEAAKRANTLTFSLYNDPNAGDNAFFNTSAQNAINGIILAIVDYCVKNNCIEKVTMHNVSQMLNELGTFYYKENPDDFVEKNALDEYFKSLPQGNVAKMQYGSTSFAGEKAKGSILATANQGLQTFADKMFAKMTSKSSLDLKQVGFPKNLFFQLDERFLNKRVTVSFHKNDDKKTEIGSYKIKVKSLGMCNMNFDDSLENGDLLLIRYQDEENPNKKYRLLYSLKFETLLDEKGKVVYQKKEGNEDKPEYKQQVTLIKKANTFPLEPKVKLTYSEKPTAVFMIVPDYDKSNHVLASIFVKQLYTELSMNCTDTKGKKCLRRVHFLLDEFGNMPAIDDMGGVLTVCAGRNMLFDLVLQSYSQIEKLYDKQAKEIKQNCQNHIYIMSTDPETIEEISKRAGHKTIIGKSSNESHLDADNKVTKSADQQRIITPDRLSQFIEGETLVLRALHRQDINRKKVRAYPIFNTKETSMPYRWQFLAKDFDTSRDLNEIDIPSLHTGLDLTDLYLNFLDFIVNPVAKREYMRKQSANAVVKEEITLDQVIKSLIELVKEKRNIDDPKEIRTRLAKMLLNYAKNKVVPPIEEVEFLKEQSSVQEITRCLEKLLKILAD</sequence>
<dbReference type="EMBL" id="CP009333">
    <property type="protein sequence ID" value="AJG73726.1"/>
    <property type="molecule type" value="Genomic_DNA"/>
</dbReference>
<evidence type="ECO:0000313" key="12">
    <source>
        <dbReference type="Proteomes" id="UP000501107"/>
    </source>
</evidence>
<evidence type="ECO:0000313" key="10">
    <source>
        <dbReference type="EMBL" id="QKH22531.1"/>
    </source>
</evidence>
<dbReference type="InterPro" id="IPR032689">
    <property type="entry name" value="TraG-D_C"/>
</dbReference>
<dbReference type="AlphaFoldDB" id="A0A0B5NIC9"/>
<name>A0A0B5NIC9_BACTU</name>
<dbReference type="InterPro" id="IPR027417">
    <property type="entry name" value="P-loop_NTPase"/>
</dbReference>
<evidence type="ECO:0000256" key="7">
    <source>
        <dbReference type="SAM" id="Phobius"/>
    </source>
</evidence>
<evidence type="ECO:0000256" key="4">
    <source>
        <dbReference type="ARBA" id="ARBA00022692"/>
    </source>
</evidence>
<evidence type="ECO:0000313" key="9">
    <source>
        <dbReference type="EMBL" id="AJG73726.1"/>
    </source>
</evidence>
<keyword evidence="4 7" id="KW-0812">Transmembrane</keyword>
<dbReference type="RefSeq" id="WP_042996045.1">
    <property type="nucleotide sequence ID" value="NZ_CP009333.1"/>
</dbReference>
<comment type="subcellular location">
    <subcellularLocation>
        <location evidence="1">Cell membrane</location>
        <topology evidence="1">Multi-pass membrane protein</topology>
    </subcellularLocation>
</comment>
<keyword evidence="5 7" id="KW-1133">Transmembrane helix</keyword>
<dbReference type="KEGG" id="btw:BF38_6260"/>
<dbReference type="InterPro" id="IPR051539">
    <property type="entry name" value="T4SS-coupling_protein"/>
</dbReference>
<accession>A0A0B5NIC9</accession>
<proteinExistence type="inferred from homology"/>
<dbReference type="Gene3D" id="3.40.50.300">
    <property type="entry name" value="P-loop containing nucleotide triphosphate hydrolases"/>
    <property type="match status" value="1"/>
</dbReference>
<evidence type="ECO:0000313" key="11">
    <source>
        <dbReference type="Proteomes" id="UP000031876"/>
    </source>
</evidence>
<dbReference type="SUPFAM" id="SSF52540">
    <property type="entry name" value="P-loop containing nucleoside triphosphate hydrolases"/>
    <property type="match status" value="1"/>
</dbReference>
<dbReference type="Proteomes" id="UP000501107">
    <property type="component" value="Plasmid unnamed2"/>
</dbReference>
<evidence type="ECO:0000256" key="3">
    <source>
        <dbReference type="ARBA" id="ARBA00022475"/>
    </source>
</evidence>
<geneLocation type="plasmid" evidence="9 11">
    <name>4</name>
</geneLocation>
<dbReference type="CDD" id="cd01127">
    <property type="entry name" value="TrwB_TraG_TraD_VirD4"/>
    <property type="match status" value="2"/>
</dbReference>
<reference evidence="10 12" key="2">
    <citation type="submission" date="2020-05" db="EMBL/GenBank/DDBJ databases">
        <title>FDA dAtabase for Regulatory Grade micrObial Sequences (FDA-ARGOS): Supporting development and validation of Infectious Disease Dx tests.</title>
        <authorList>
            <person name="Nelson B."/>
            <person name="Plummer A."/>
            <person name="Tallon L."/>
            <person name="Sadzewicz L."/>
            <person name="Zhao X."/>
            <person name="Vavikolanu K."/>
            <person name="Mehta A."/>
            <person name="Aluvathingal J."/>
            <person name="Nadendla S."/>
            <person name="Myers T."/>
            <person name="Yan Y."/>
            <person name="Sichtig H."/>
        </authorList>
    </citation>
    <scope>NUCLEOTIDE SEQUENCE [LARGE SCALE GENOMIC DNA]</scope>
    <source>
        <strain evidence="10 12">FDAARGOS_795</strain>
        <plasmid evidence="10 12">unnamed2</plasmid>
    </source>
</reference>
<dbReference type="PANTHER" id="PTHR37937">
    <property type="entry name" value="CONJUGATIVE TRANSFER: DNA TRANSPORT"/>
    <property type="match status" value="1"/>
</dbReference>
<dbReference type="Proteomes" id="UP000031876">
    <property type="component" value="Plasmid 4"/>
</dbReference>
<keyword evidence="6 7" id="KW-0472">Membrane</keyword>
<dbReference type="GO" id="GO:0005886">
    <property type="term" value="C:plasma membrane"/>
    <property type="evidence" value="ECO:0007669"/>
    <property type="project" value="UniProtKB-SubCell"/>
</dbReference>
<feature type="domain" description="TraD/TraG TraM recognition site" evidence="8">
    <location>
        <begin position="589"/>
        <end position="704"/>
    </location>
</feature>
<keyword evidence="10" id="KW-0614">Plasmid</keyword>
<dbReference type="EMBL" id="CP053978">
    <property type="protein sequence ID" value="QKH22531.1"/>
    <property type="molecule type" value="Genomic_DNA"/>
</dbReference>
<dbReference type="Pfam" id="PF02534">
    <property type="entry name" value="T4SS-DNA_transf"/>
    <property type="match status" value="1"/>
</dbReference>
<dbReference type="Pfam" id="PF12696">
    <property type="entry name" value="TraG-D_C"/>
    <property type="match status" value="1"/>
</dbReference>
<gene>
    <name evidence="9" type="ORF">BF38_6260</name>
    <name evidence="10" type="ORF">FOC89_00665</name>
</gene>
<evidence type="ECO:0000256" key="1">
    <source>
        <dbReference type="ARBA" id="ARBA00004651"/>
    </source>
</evidence>
<feature type="transmembrane region" description="Helical" evidence="7">
    <location>
        <begin position="38"/>
        <end position="57"/>
    </location>
</feature>
<protein>
    <submittedName>
        <fullName evidence="9 10">type IV secretory system Conjugative DNA transfer family protein</fullName>
    </submittedName>
</protein>
<evidence type="ECO:0000256" key="6">
    <source>
        <dbReference type="ARBA" id="ARBA00023136"/>
    </source>
</evidence>